<dbReference type="UniPathway" id="UPA00343"/>
<keyword evidence="1 2" id="KW-0808">Transferase</keyword>
<dbReference type="Pfam" id="PF03702">
    <property type="entry name" value="AnmK"/>
    <property type="match status" value="1"/>
</dbReference>
<keyword evidence="1" id="KW-0547">Nucleotide-binding</keyword>
<keyword evidence="1" id="KW-0119">Carbohydrate metabolism</keyword>
<dbReference type="AlphaFoldDB" id="A0A437Q4C1"/>
<comment type="pathway">
    <text evidence="1">Cell wall biogenesis; peptidoglycan recycling.</text>
</comment>
<evidence type="ECO:0000313" key="2">
    <source>
        <dbReference type="EMBL" id="RVU29273.1"/>
    </source>
</evidence>
<comment type="function">
    <text evidence="1">Catalyzes the specific phosphorylation of 1,6-anhydro-N-acetylmuramic acid (anhMurNAc) with the simultaneous cleavage of the 1,6-anhydro ring, generating MurNAc-6-P. Is required for the utilization of anhMurNAc either imported from the medium or derived from its own cell wall murein, and thus plays a role in cell wall recycling.</text>
</comment>
<organism evidence="2 3">
    <name type="scientific">Neptunomonas marina</name>
    <dbReference type="NCBI Taxonomy" id="1815562"/>
    <lineage>
        <taxon>Bacteria</taxon>
        <taxon>Pseudomonadati</taxon>
        <taxon>Pseudomonadota</taxon>
        <taxon>Gammaproteobacteria</taxon>
        <taxon>Oceanospirillales</taxon>
        <taxon>Oceanospirillaceae</taxon>
        <taxon>Neptunomonas</taxon>
    </lineage>
</organism>
<dbReference type="NCBIfam" id="NF007148">
    <property type="entry name" value="PRK09585.3-2"/>
    <property type="match status" value="1"/>
</dbReference>
<sequence>MAAIQRYIGVMSGTSLDGIDVAVAEIDEDHFRLVAGETYPIPAQLRKQILALTQPSDNEIDRLGELDTALGELFAECVSTFIRTHQLKASDIHAIGSHGQTIRHRPERGFTLQIGDPNIIAARTNITTVADFRRRDLCFGGQGAPLVPAFHQALFTSNERSRIILNIGGMANITLLPPHIDSNLTGYDTGPGNVLLDAWITHSRQFSFDSSGQWAASGSVDQDLLTLLLSTEYFQQPPPKSTGRELFHLDWLLERLETYGQPVAPADVQATLAELTAITIAHEVARHNLDEVELYVCGGGAHNTHLMSRLEAHIQPRLIADTHALGLSPDWVEAAAFAWLAYRNLQQLSGNCPAVTGASQATLLGGVYPAFR</sequence>
<evidence type="ECO:0000256" key="1">
    <source>
        <dbReference type="HAMAP-Rule" id="MF_01270"/>
    </source>
</evidence>
<dbReference type="InterPro" id="IPR043129">
    <property type="entry name" value="ATPase_NBD"/>
</dbReference>
<protein>
    <recommendedName>
        <fullName evidence="1">Anhydro-N-acetylmuramic acid kinase</fullName>
        <ecNumber evidence="1">2.7.1.170</ecNumber>
    </recommendedName>
    <alternativeName>
        <fullName evidence="1">AnhMurNAc kinase</fullName>
    </alternativeName>
</protein>
<dbReference type="GO" id="GO:0005524">
    <property type="term" value="F:ATP binding"/>
    <property type="evidence" value="ECO:0007669"/>
    <property type="project" value="UniProtKB-UniRule"/>
</dbReference>
<dbReference type="GO" id="GO:0016301">
    <property type="term" value="F:kinase activity"/>
    <property type="evidence" value="ECO:0007669"/>
    <property type="project" value="UniProtKB-KW"/>
</dbReference>
<dbReference type="Proteomes" id="UP000282818">
    <property type="component" value="Unassembled WGS sequence"/>
</dbReference>
<dbReference type="PANTHER" id="PTHR30605:SF0">
    <property type="entry name" value="ANHYDRO-N-ACETYLMURAMIC ACID KINASE"/>
    <property type="match status" value="1"/>
</dbReference>
<keyword evidence="3" id="KW-1185">Reference proteome</keyword>
<comment type="catalytic activity">
    <reaction evidence="1">
        <text>1,6-anhydro-N-acetyl-beta-muramate + ATP + H2O = N-acetyl-D-muramate 6-phosphate + ADP + H(+)</text>
        <dbReference type="Rhea" id="RHEA:24952"/>
        <dbReference type="ChEBI" id="CHEBI:15377"/>
        <dbReference type="ChEBI" id="CHEBI:15378"/>
        <dbReference type="ChEBI" id="CHEBI:30616"/>
        <dbReference type="ChEBI" id="CHEBI:58690"/>
        <dbReference type="ChEBI" id="CHEBI:58722"/>
        <dbReference type="ChEBI" id="CHEBI:456216"/>
        <dbReference type="EC" id="2.7.1.170"/>
    </reaction>
</comment>
<dbReference type="EMBL" id="SACQ01000012">
    <property type="protein sequence ID" value="RVU29273.1"/>
    <property type="molecule type" value="Genomic_DNA"/>
</dbReference>
<reference evidence="2 3" key="1">
    <citation type="submission" date="2019-01" db="EMBL/GenBank/DDBJ databases">
        <authorList>
            <person name="Chen W.-M."/>
        </authorList>
    </citation>
    <scope>NUCLEOTIDE SEQUENCE [LARGE SCALE GENOMIC DNA]</scope>
    <source>
        <strain evidence="2 3">HPM-16</strain>
    </source>
</reference>
<comment type="caution">
    <text evidence="2">The sequence shown here is derived from an EMBL/GenBank/DDBJ whole genome shotgun (WGS) entry which is preliminary data.</text>
</comment>
<dbReference type="RefSeq" id="WP_127696074.1">
    <property type="nucleotide sequence ID" value="NZ_SACQ01000012.1"/>
</dbReference>
<dbReference type="GO" id="GO:0009254">
    <property type="term" value="P:peptidoglycan turnover"/>
    <property type="evidence" value="ECO:0007669"/>
    <property type="project" value="UniProtKB-UniRule"/>
</dbReference>
<dbReference type="InterPro" id="IPR005338">
    <property type="entry name" value="Anhydro_N_Ac-Mur_kinase"/>
</dbReference>
<dbReference type="GO" id="GO:0016773">
    <property type="term" value="F:phosphotransferase activity, alcohol group as acceptor"/>
    <property type="evidence" value="ECO:0007669"/>
    <property type="project" value="UniProtKB-UniRule"/>
</dbReference>
<proteinExistence type="inferred from homology"/>
<dbReference type="UniPathway" id="UPA00544"/>
<accession>A0A437Q4C1</accession>
<feature type="binding site" evidence="1">
    <location>
        <begin position="13"/>
        <end position="20"/>
    </location>
    <ligand>
        <name>ATP</name>
        <dbReference type="ChEBI" id="CHEBI:30616"/>
    </ligand>
</feature>
<comment type="pathway">
    <text evidence="1">Amino-sugar metabolism; 1,6-anhydro-N-acetylmuramate degradation.</text>
</comment>
<dbReference type="GO" id="GO:0097175">
    <property type="term" value="P:1,6-anhydro-N-acetyl-beta-muramic acid catabolic process"/>
    <property type="evidence" value="ECO:0007669"/>
    <property type="project" value="UniProtKB-UniRule"/>
</dbReference>
<name>A0A437Q4C1_9GAMM</name>
<dbReference type="SUPFAM" id="SSF53067">
    <property type="entry name" value="Actin-like ATPase domain"/>
    <property type="match status" value="1"/>
</dbReference>
<dbReference type="Gene3D" id="3.30.420.40">
    <property type="match status" value="2"/>
</dbReference>
<dbReference type="CDD" id="cd24050">
    <property type="entry name" value="ASKHA_NBD_ANMK"/>
    <property type="match status" value="1"/>
</dbReference>
<evidence type="ECO:0000313" key="3">
    <source>
        <dbReference type="Proteomes" id="UP000282818"/>
    </source>
</evidence>
<keyword evidence="1" id="KW-0067">ATP-binding</keyword>
<dbReference type="GO" id="GO:0006040">
    <property type="term" value="P:amino sugar metabolic process"/>
    <property type="evidence" value="ECO:0007669"/>
    <property type="project" value="InterPro"/>
</dbReference>
<dbReference type="NCBIfam" id="NF007139">
    <property type="entry name" value="PRK09585.1-3"/>
    <property type="match status" value="1"/>
</dbReference>
<dbReference type="PANTHER" id="PTHR30605">
    <property type="entry name" value="ANHYDRO-N-ACETYLMURAMIC ACID KINASE"/>
    <property type="match status" value="1"/>
</dbReference>
<keyword evidence="1 2" id="KW-0418">Kinase</keyword>
<gene>
    <name evidence="1" type="primary">anmK</name>
    <name evidence="2" type="ORF">EOE65_17320</name>
</gene>
<comment type="similarity">
    <text evidence="1">Belongs to the anhydro-N-acetylmuramic acid kinase family.</text>
</comment>
<dbReference type="EC" id="2.7.1.170" evidence="1"/>
<dbReference type="HAMAP" id="MF_01270">
    <property type="entry name" value="AnhMurNAc_kinase"/>
    <property type="match status" value="1"/>
</dbReference>